<dbReference type="EMBL" id="VMBF01000010">
    <property type="protein sequence ID" value="TSJ73210.1"/>
    <property type="molecule type" value="Genomic_DNA"/>
</dbReference>
<evidence type="ECO:0000313" key="4">
    <source>
        <dbReference type="Proteomes" id="UP000322315"/>
    </source>
</evidence>
<evidence type="ECO:0000313" key="2">
    <source>
        <dbReference type="EMBL" id="TSJ73210.1"/>
    </source>
</evidence>
<reference evidence="1 4" key="1">
    <citation type="journal article" date="2015" name="Int. J. Syst. Evol. Microbiol.">
        <title>Algibacter amylolyticus sp. nov., isolated from intertidal sediment.</title>
        <authorList>
            <person name="Zhang D.C."/>
            <person name="Wu J."/>
            <person name="Neuner K."/>
            <person name="Yao J."/>
            <person name="Margesin R."/>
        </authorList>
    </citation>
    <scope>NUCLEOTIDE SEQUENCE [LARGE SCALE GENOMIC DNA]</scope>
    <source>
        <strain evidence="1 4">RU-4-M-4</strain>
    </source>
</reference>
<gene>
    <name evidence="1" type="ORF">F2B50_15575</name>
    <name evidence="2" type="ORF">FPF71_15575</name>
</gene>
<dbReference type="RefSeq" id="WP_144117855.1">
    <property type="nucleotide sequence ID" value="NZ_JACHGE010000008.1"/>
</dbReference>
<reference evidence="1" key="3">
    <citation type="submission" date="2019-09" db="EMBL/GenBank/DDBJ databases">
        <authorList>
            <person name="Zhang D.-C."/>
        </authorList>
    </citation>
    <scope>NUCLEOTIDE SEQUENCE</scope>
    <source>
        <strain evidence="1">RU-4-M-4</strain>
    </source>
</reference>
<keyword evidence="3" id="KW-1185">Reference proteome</keyword>
<reference evidence="2 3" key="2">
    <citation type="submission" date="2019-07" db="EMBL/GenBank/DDBJ databases">
        <title>Algibacter marinivivus sp. nov., isolated from the surface of a marine red alga.</title>
        <authorList>
            <person name="Zhong X."/>
            <person name="Xu W."/>
            <person name="Zhang Y."/>
            <person name="Zhang Q."/>
            <person name="Du Z."/>
        </authorList>
    </citation>
    <scope>NUCLEOTIDE SEQUENCE [LARGE SCALE GENOMIC DNA]</scope>
    <source>
        <strain evidence="2 3">RU-4-M-4</strain>
    </source>
</reference>
<name>A0A5M7AWV6_9FLAO</name>
<dbReference type="OrthoDB" id="981208at2"/>
<dbReference type="EMBL" id="VWRS01000010">
    <property type="protein sequence ID" value="KAA5821926.1"/>
    <property type="molecule type" value="Genomic_DNA"/>
</dbReference>
<accession>A0A5M7AWV6</accession>
<protein>
    <submittedName>
        <fullName evidence="1">Uncharacterized protein</fullName>
    </submittedName>
</protein>
<evidence type="ECO:0000313" key="1">
    <source>
        <dbReference type="EMBL" id="KAA5821926.1"/>
    </source>
</evidence>
<organism evidence="1 4">
    <name type="scientific">Algibacter amylolyticus</name>
    <dbReference type="NCBI Taxonomy" id="1608400"/>
    <lineage>
        <taxon>Bacteria</taxon>
        <taxon>Pseudomonadati</taxon>
        <taxon>Bacteroidota</taxon>
        <taxon>Flavobacteriia</taxon>
        <taxon>Flavobacteriales</taxon>
        <taxon>Flavobacteriaceae</taxon>
        <taxon>Algibacter</taxon>
    </lineage>
</organism>
<dbReference type="AlphaFoldDB" id="A0A5M7AWV6"/>
<proteinExistence type="predicted"/>
<sequence length="170" mass="20118">MTQNTFKENINTVKEIYPGTYQIILDFASKKIIDFILRAEFEFIWIHDFEPENKSSWNKYDLPISTKLNKNVLARQISYDFLLKTAEFEQIKEEIPNGITLIQIKNKPPEFLDLKRLEGKTRYDLLKKECDYLFEINLPNAVDYGTLISSNKNYLNELLNDSKINWNDLP</sequence>
<dbReference type="Proteomes" id="UP000322315">
    <property type="component" value="Unassembled WGS sequence"/>
</dbReference>
<evidence type="ECO:0000313" key="3">
    <source>
        <dbReference type="Proteomes" id="UP000315145"/>
    </source>
</evidence>
<dbReference type="Proteomes" id="UP000315145">
    <property type="component" value="Unassembled WGS sequence"/>
</dbReference>
<comment type="caution">
    <text evidence="1">The sequence shown here is derived from an EMBL/GenBank/DDBJ whole genome shotgun (WGS) entry which is preliminary data.</text>
</comment>